<keyword evidence="6" id="KW-0221">Differentiation</keyword>
<dbReference type="GO" id="GO:0000287">
    <property type="term" value="F:magnesium ion binding"/>
    <property type="evidence" value="ECO:0007669"/>
    <property type="project" value="UniProtKB-ARBA"/>
</dbReference>
<keyword evidence="10" id="KW-0744">Spermatogenesis</keyword>
<dbReference type="EMBL" id="CAACVG010007997">
    <property type="protein sequence ID" value="VEN47985.1"/>
    <property type="molecule type" value="Genomic_DNA"/>
</dbReference>
<feature type="domain" description="Protein kinase" evidence="13">
    <location>
        <begin position="70"/>
        <end position="334"/>
    </location>
</feature>
<dbReference type="FunFam" id="1.10.510.10:FF:000943">
    <property type="entry name" value="testis-specific serine/threonine-protein kinase 1"/>
    <property type="match status" value="1"/>
</dbReference>
<dbReference type="GO" id="GO:0000226">
    <property type="term" value="P:microtubule cytoskeleton organization"/>
    <property type="evidence" value="ECO:0007669"/>
    <property type="project" value="TreeGrafter"/>
</dbReference>
<keyword evidence="5 11" id="KW-0547">Nucleotide-binding</keyword>
<dbReference type="Pfam" id="PF16399">
    <property type="entry name" value="Aquarius_N_1st"/>
    <property type="match status" value="1"/>
</dbReference>
<reference evidence="14 15" key="1">
    <citation type="submission" date="2019-01" db="EMBL/GenBank/DDBJ databases">
        <authorList>
            <person name="Sayadi A."/>
        </authorList>
    </citation>
    <scope>NUCLEOTIDE SEQUENCE [LARGE SCALE GENOMIC DNA]</scope>
</reference>
<evidence type="ECO:0000259" key="13">
    <source>
        <dbReference type="PROSITE" id="PS50011"/>
    </source>
</evidence>
<evidence type="ECO:0000256" key="4">
    <source>
        <dbReference type="ARBA" id="ARBA00022723"/>
    </source>
</evidence>
<keyword evidence="8" id="KW-0460">Magnesium</keyword>
<proteinExistence type="predicted"/>
<dbReference type="PROSITE" id="PS00108">
    <property type="entry name" value="PROTEIN_KINASE_ST"/>
    <property type="match status" value="1"/>
</dbReference>
<sequence>MSEQKKGDRTSAGAPVRTTAPSGAPEGRTSQPTQPPQKRPIIKGIRLTPHMATCLSPRNSEVNALEQRGYLIGKKIGQGSYATVHLADYVDSAGPKKMRLACKIFDKEKAPKDFLEKFFPRELEILTKIENPHIIQVHSILQRGPRVFIFMRYADNGDLLDFIKKNGVVPEQQAKIWFRQMASGLHYLHGKNIAHRDLKCENILLSRRFNVKLADFGFARFCVDSDNRRILSQTYCGSAAYAAPEVVNGTPYNPKLSDVWSLGIILFIMLNASMPFDDSNLRKLLKDQMTKNWVFRSRVRDTLSSSAKSLVRHLLEPDLTQRLTLDRVIQHEWLRMRKDRPSSLIGRLVHSAPHGQTTSQSAHVSGEYENETVPGDFQNPESKKSEMMISNYIWDIRNNSCITCLHQIVHKEIGFLESASIFTYLQIIAKLQMKQKNSKLTAKTVDLASMLLITRIFKRFQNNTLKNSFKAKNVLITLIMTGQTSGTATIAVPTIEQISADRITELAEKYWAPHSKEKHLDYDPNVIEDIYMQDIRGSNFSIRRIMVLEFSQYLENYLWPNYKPGASYSHMLSIVIMLNEKFRERVQVWQAFRKHDEHFPDFFQQVLRACFEDELLINLREQTALLVFLNHCFNSMEEALCRDQVKRLVSLSMWISLQPARREYEFKRYPKWKKYWKAIQRKDKPEQMEKLTWERTFLHRLMLKFLDILDTITLDGICPNDKIHYCERFLELLTDLEALLPTRRFFNTVLDDCHLVVRCQLSALIKKPEGHLFSQLLDMLKFYTRFEISDESGDPLTDHDMTQIHYSQITSLQKAAFAKFPDLRNFALANVASVDTRKALQKHFGPLSQEKLRLIATYLNLVPPLGKEEEFKWCRLDETFLKELLISRHERRVSQLEALNEMPLYPTEDIIWDENIVPTAYFSGEGCLALPKLNLQFLTLHDYLLRNFNLFRLESTYEIRQDIEDAVSRLKAEDGSIYYGGWARMAQPITNFAVVEVAKPNIGEKRPSRVRADVTVNLSVRHEIKSEWENLRKHDVCFLITVKPLNPIGTKYDYKQPFLSQVGLDCVRGCEVEGMLDSNGRVIEDGPEPRPQLPGDQRTYRVWLDCNQYREDMNKINQGNEDVYESFNILMRRKPKENNFKAVLETIRELMNTECVVPEWLHDIILGYGDPSAANYTKMPNQIATMDYNDTFIDMDHLTSCFPGYEIKVKTDDPKKLVRPFKLTFGDLGKEEDEEEVKTITVEPHVVPRRGPYTFNEPKKTLIVTHSNQALNQLFEKIVALDIDERHLL</sequence>
<feature type="non-terminal residue" evidence="14">
    <location>
        <position position="1289"/>
    </location>
</feature>
<evidence type="ECO:0000256" key="8">
    <source>
        <dbReference type="ARBA" id="ARBA00022842"/>
    </source>
</evidence>
<name>A0A653CJ90_CALMS</name>
<evidence type="ECO:0000256" key="11">
    <source>
        <dbReference type="PROSITE-ProRule" id="PRU10141"/>
    </source>
</evidence>
<evidence type="ECO:0000256" key="2">
    <source>
        <dbReference type="ARBA" id="ARBA00022473"/>
    </source>
</evidence>
<evidence type="ECO:0000256" key="12">
    <source>
        <dbReference type="SAM" id="MobiDB-lite"/>
    </source>
</evidence>
<evidence type="ECO:0000313" key="15">
    <source>
        <dbReference type="Proteomes" id="UP000410492"/>
    </source>
</evidence>
<keyword evidence="15" id="KW-1185">Reference proteome</keyword>
<dbReference type="GO" id="GO:0005737">
    <property type="term" value="C:cytoplasm"/>
    <property type="evidence" value="ECO:0007669"/>
    <property type="project" value="TreeGrafter"/>
</dbReference>
<evidence type="ECO:0000256" key="9">
    <source>
        <dbReference type="ARBA" id="ARBA00022843"/>
    </source>
</evidence>
<keyword evidence="4" id="KW-0479">Metal-binding</keyword>
<dbReference type="SUPFAM" id="SSF56112">
    <property type="entry name" value="Protein kinase-like (PK-like)"/>
    <property type="match status" value="1"/>
</dbReference>
<keyword evidence="2" id="KW-0217">Developmental protein</keyword>
<evidence type="ECO:0000256" key="5">
    <source>
        <dbReference type="ARBA" id="ARBA00022741"/>
    </source>
</evidence>
<dbReference type="PANTHER" id="PTHR24346">
    <property type="entry name" value="MAP/MICROTUBULE AFFINITY-REGULATING KINASE"/>
    <property type="match status" value="1"/>
</dbReference>
<evidence type="ECO:0000313" key="14">
    <source>
        <dbReference type="EMBL" id="VEN47985.1"/>
    </source>
</evidence>
<dbReference type="Gene3D" id="1.10.510.10">
    <property type="entry name" value="Transferase(Phosphotransferase) domain 1"/>
    <property type="match status" value="1"/>
</dbReference>
<dbReference type="GO" id="GO:0030154">
    <property type="term" value="P:cell differentiation"/>
    <property type="evidence" value="ECO:0007669"/>
    <property type="project" value="UniProtKB-KW"/>
</dbReference>
<dbReference type="InterPro" id="IPR032174">
    <property type="entry name" value="Aquarius_N"/>
</dbReference>
<protein>
    <recommendedName>
        <fullName evidence="13">Protein kinase domain-containing protein</fullName>
    </recommendedName>
</protein>
<dbReference type="InterPro" id="IPR011009">
    <property type="entry name" value="Kinase-like_dom_sf"/>
</dbReference>
<dbReference type="InterPro" id="IPR008271">
    <property type="entry name" value="Ser/Thr_kinase_AS"/>
</dbReference>
<keyword evidence="3" id="KW-0597">Phosphoprotein</keyword>
<dbReference type="Pfam" id="PF21143">
    <property type="entry name" value="Aquarius_N_2nd"/>
    <property type="match status" value="1"/>
</dbReference>
<feature type="compositionally biased region" description="Polar residues" evidence="12">
    <location>
        <begin position="354"/>
        <end position="363"/>
    </location>
</feature>
<dbReference type="InterPro" id="IPR000719">
    <property type="entry name" value="Prot_kinase_dom"/>
</dbReference>
<evidence type="ECO:0000256" key="1">
    <source>
        <dbReference type="ARBA" id="ARBA00001946"/>
    </source>
</evidence>
<dbReference type="OrthoDB" id="541276at2759"/>
<evidence type="ECO:0000256" key="10">
    <source>
        <dbReference type="ARBA" id="ARBA00022871"/>
    </source>
</evidence>
<dbReference type="Proteomes" id="UP000410492">
    <property type="component" value="Unassembled WGS sequence"/>
</dbReference>
<evidence type="ECO:0000256" key="3">
    <source>
        <dbReference type="ARBA" id="ARBA00022553"/>
    </source>
</evidence>
<dbReference type="InterPro" id="IPR048967">
    <property type="entry name" value="Aquarius_insert"/>
</dbReference>
<dbReference type="GO" id="GO:0007283">
    <property type="term" value="P:spermatogenesis"/>
    <property type="evidence" value="ECO:0007669"/>
    <property type="project" value="UniProtKB-KW"/>
</dbReference>
<feature type="binding site" evidence="11">
    <location>
        <position position="103"/>
    </location>
    <ligand>
        <name>ATP</name>
        <dbReference type="ChEBI" id="CHEBI:30616"/>
    </ligand>
</feature>
<dbReference type="Pfam" id="PF00069">
    <property type="entry name" value="Pkinase"/>
    <property type="match status" value="1"/>
</dbReference>
<comment type="cofactor">
    <cofactor evidence="1">
        <name>Mg(2+)</name>
        <dbReference type="ChEBI" id="CHEBI:18420"/>
    </cofactor>
</comment>
<gene>
    <name evidence="14" type="ORF">CALMAC_LOCUS9597</name>
</gene>
<dbReference type="Pfam" id="PF21144">
    <property type="entry name" value="Aquarius_N_3rd"/>
    <property type="match status" value="1"/>
</dbReference>
<dbReference type="CDD" id="cd14080">
    <property type="entry name" value="STKc_TSSK-like"/>
    <property type="match status" value="1"/>
</dbReference>
<accession>A0A653CJ90</accession>
<evidence type="ECO:0000256" key="7">
    <source>
        <dbReference type="ARBA" id="ARBA00022840"/>
    </source>
</evidence>
<dbReference type="PROSITE" id="PS00107">
    <property type="entry name" value="PROTEIN_KINASE_ATP"/>
    <property type="match status" value="1"/>
</dbReference>
<dbReference type="InterPro" id="IPR048966">
    <property type="entry name" value="Aquarius_b-barrel"/>
</dbReference>
<dbReference type="PANTHER" id="PTHR24346:SF102">
    <property type="entry name" value="TESTIS-SPECIFIC SERINE_THREONINE-PROTEIN KINASE 1"/>
    <property type="match status" value="1"/>
</dbReference>
<evidence type="ECO:0000256" key="6">
    <source>
        <dbReference type="ARBA" id="ARBA00022782"/>
    </source>
</evidence>
<keyword evidence="7 11" id="KW-0067">ATP-binding</keyword>
<dbReference type="InterPro" id="IPR017441">
    <property type="entry name" value="Protein_kinase_ATP_BS"/>
</dbReference>
<feature type="region of interest" description="Disordered" evidence="12">
    <location>
        <begin position="1"/>
        <end position="40"/>
    </location>
</feature>
<dbReference type="PROSITE" id="PS50011">
    <property type="entry name" value="PROTEIN_KINASE_DOM"/>
    <property type="match status" value="1"/>
</dbReference>
<keyword evidence="9" id="KW-0832">Ubl conjugation</keyword>
<dbReference type="GO" id="GO:0005524">
    <property type="term" value="F:ATP binding"/>
    <property type="evidence" value="ECO:0007669"/>
    <property type="project" value="UniProtKB-UniRule"/>
</dbReference>
<feature type="region of interest" description="Disordered" evidence="12">
    <location>
        <begin position="353"/>
        <end position="381"/>
    </location>
</feature>
<dbReference type="GO" id="GO:0035556">
    <property type="term" value="P:intracellular signal transduction"/>
    <property type="evidence" value="ECO:0007669"/>
    <property type="project" value="TreeGrafter"/>
</dbReference>
<organism evidence="14 15">
    <name type="scientific">Callosobruchus maculatus</name>
    <name type="common">Southern cowpea weevil</name>
    <name type="synonym">Pulse bruchid</name>
    <dbReference type="NCBI Taxonomy" id="64391"/>
    <lineage>
        <taxon>Eukaryota</taxon>
        <taxon>Metazoa</taxon>
        <taxon>Ecdysozoa</taxon>
        <taxon>Arthropoda</taxon>
        <taxon>Hexapoda</taxon>
        <taxon>Insecta</taxon>
        <taxon>Pterygota</taxon>
        <taxon>Neoptera</taxon>
        <taxon>Endopterygota</taxon>
        <taxon>Coleoptera</taxon>
        <taxon>Polyphaga</taxon>
        <taxon>Cucujiformia</taxon>
        <taxon>Chrysomeloidea</taxon>
        <taxon>Chrysomelidae</taxon>
        <taxon>Bruchinae</taxon>
        <taxon>Bruchini</taxon>
        <taxon>Callosobruchus</taxon>
    </lineage>
</organism>
<dbReference type="SMART" id="SM00220">
    <property type="entry name" value="S_TKc"/>
    <property type="match status" value="1"/>
</dbReference>
<dbReference type="GO" id="GO:0050321">
    <property type="term" value="F:tau-protein kinase activity"/>
    <property type="evidence" value="ECO:0007669"/>
    <property type="project" value="TreeGrafter"/>
</dbReference>